<sequence length="213" mass="23886">MMHILLIGANGRSAQAILPRLLEIKEVQLTLFLRRSERLQHLYNDRVRLVEGDANKVDDLVSALTGIDLVINTMGGMDLDRKTRNLVHAMENAQVQRLVALNAGGIYEELPEPFNSWDKSMVGFTRPVNLRSANVIEASSLDYTILRPVWLTDKPIEEFQLTQKGECFLGTETSRASLGRFIAILAKHPNFYSRCNLGISQSGTEGEMPAAYR</sequence>
<organism evidence="2">
    <name type="scientific">Shewanella algae</name>
    <dbReference type="NCBI Taxonomy" id="38313"/>
    <lineage>
        <taxon>Bacteria</taxon>
        <taxon>Pseudomonadati</taxon>
        <taxon>Pseudomonadota</taxon>
        <taxon>Gammaproteobacteria</taxon>
        <taxon>Alteromonadales</taxon>
        <taxon>Shewanellaceae</taxon>
        <taxon>Shewanella</taxon>
    </lineage>
</organism>
<dbReference type="SUPFAM" id="SSF51735">
    <property type="entry name" value="NAD(P)-binding Rossmann-fold domains"/>
    <property type="match status" value="1"/>
</dbReference>
<name>A0A7T8INH4_9GAMM</name>
<dbReference type="AlphaFoldDB" id="A0A7T8INH4"/>
<dbReference type="InterPro" id="IPR051606">
    <property type="entry name" value="Polyketide_Oxido-like"/>
</dbReference>
<accession>A0A7T8INH4</accession>
<dbReference type="EMBL" id="CP032664">
    <property type="protein sequence ID" value="QQO82372.1"/>
    <property type="molecule type" value="Genomic_DNA"/>
</dbReference>
<evidence type="ECO:0000259" key="1">
    <source>
        <dbReference type="Pfam" id="PF13460"/>
    </source>
</evidence>
<dbReference type="GO" id="GO:0004074">
    <property type="term" value="F:biliverdin reductase [NAD(P)H] activity"/>
    <property type="evidence" value="ECO:0007669"/>
    <property type="project" value="TreeGrafter"/>
</dbReference>
<reference evidence="2" key="1">
    <citation type="submission" date="2018-09" db="EMBL/GenBank/DDBJ databases">
        <title>Genome sequencing and analysis.</title>
        <authorList>
            <person name="Huang Y.-T."/>
        </authorList>
    </citation>
    <scope>NUCLEOTIDE SEQUENCE</scope>
    <source>
        <strain evidence="2">HIDE</strain>
    </source>
</reference>
<dbReference type="PANTHER" id="PTHR43355:SF2">
    <property type="entry name" value="FLAVIN REDUCTASE (NADPH)"/>
    <property type="match status" value="1"/>
</dbReference>
<dbReference type="GO" id="GO:0042602">
    <property type="term" value="F:riboflavin reductase (NADPH) activity"/>
    <property type="evidence" value="ECO:0007669"/>
    <property type="project" value="TreeGrafter"/>
</dbReference>
<dbReference type="PANTHER" id="PTHR43355">
    <property type="entry name" value="FLAVIN REDUCTASE (NADPH)"/>
    <property type="match status" value="1"/>
</dbReference>
<dbReference type="Gene3D" id="3.40.50.720">
    <property type="entry name" value="NAD(P)-binding Rossmann-like Domain"/>
    <property type="match status" value="1"/>
</dbReference>
<gene>
    <name evidence="2" type="ORF">D7032_03355</name>
</gene>
<dbReference type="InterPro" id="IPR016040">
    <property type="entry name" value="NAD(P)-bd_dom"/>
</dbReference>
<protein>
    <submittedName>
        <fullName evidence="2">NmrA-like family protein</fullName>
    </submittedName>
</protein>
<proteinExistence type="predicted"/>
<dbReference type="InterPro" id="IPR036291">
    <property type="entry name" value="NAD(P)-bd_dom_sf"/>
</dbReference>
<evidence type="ECO:0000313" key="2">
    <source>
        <dbReference type="EMBL" id="QQO82372.1"/>
    </source>
</evidence>
<feature type="domain" description="NAD(P)-binding" evidence="1">
    <location>
        <begin position="8"/>
        <end position="189"/>
    </location>
</feature>
<dbReference type="Pfam" id="PF13460">
    <property type="entry name" value="NAD_binding_10"/>
    <property type="match status" value="1"/>
</dbReference>